<comment type="caution">
    <text evidence="3">The sequence shown here is derived from an EMBL/GenBank/DDBJ whole genome shotgun (WGS) entry which is preliminary data.</text>
</comment>
<protein>
    <submittedName>
        <fullName evidence="3">Transposase</fullName>
    </submittedName>
</protein>
<keyword evidence="4" id="KW-1185">Reference proteome</keyword>
<dbReference type="Pfam" id="PF04986">
    <property type="entry name" value="Y2_Tnp"/>
    <property type="match status" value="1"/>
</dbReference>
<name>A4BMP6_9GAMM</name>
<dbReference type="STRING" id="314278.NB231_17228"/>
<feature type="region of interest" description="Disordered" evidence="1">
    <location>
        <begin position="154"/>
        <end position="199"/>
    </location>
</feature>
<feature type="domain" description="Transposase IS801/IS1294" evidence="2">
    <location>
        <begin position="30"/>
        <end position="96"/>
    </location>
</feature>
<dbReference type="eggNOG" id="COG0517">
    <property type="taxonomic scope" value="Bacteria"/>
</dbReference>
<feature type="region of interest" description="Disordered" evidence="1">
    <location>
        <begin position="1"/>
        <end position="28"/>
    </location>
</feature>
<feature type="region of interest" description="Disordered" evidence="1">
    <location>
        <begin position="112"/>
        <end position="133"/>
    </location>
</feature>
<feature type="compositionally biased region" description="Low complexity" evidence="1">
    <location>
        <begin position="1"/>
        <end position="15"/>
    </location>
</feature>
<sequence length="199" mass="22405">MICSSSAGRSDSGSSVTQSRPPFPSRTEPHRIAISNARILGIDDETVTFRYTDYADAQRCKVMRLTGVEFVRRFLLHVLPKGFMRIRHYGFLANRARRVKLARIGECLTARHLSTSKRPQRERTRPRTSTRVQPVRPVCCASGRCCQRRHDGRADDAERLAEPMPPTLRCQAPQGPELACAQKTEIAPESPMKPPHSPT</sequence>
<dbReference type="HOGENOM" id="CLU_1370947_0_0_6"/>
<dbReference type="EMBL" id="AAOF01000001">
    <property type="protein sequence ID" value="EAR23584.1"/>
    <property type="molecule type" value="Genomic_DNA"/>
</dbReference>
<dbReference type="Proteomes" id="UP000003374">
    <property type="component" value="Unassembled WGS sequence"/>
</dbReference>
<evidence type="ECO:0000256" key="1">
    <source>
        <dbReference type="SAM" id="MobiDB-lite"/>
    </source>
</evidence>
<dbReference type="PANTHER" id="PTHR37023">
    <property type="entry name" value="TRANSPOSASE"/>
    <property type="match status" value="1"/>
</dbReference>
<dbReference type="PANTHER" id="PTHR37023:SF1">
    <property type="entry name" value="ISSOD25 TRANSPOSASE TNPA_ISSOD25"/>
    <property type="match status" value="1"/>
</dbReference>
<dbReference type="GO" id="GO:0004803">
    <property type="term" value="F:transposase activity"/>
    <property type="evidence" value="ECO:0007669"/>
    <property type="project" value="InterPro"/>
</dbReference>
<evidence type="ECO:0000259" key="2">
    <source>
        <dbReference type="Pfam" id="PF04986"/>
    </source>
</evidence>
<dbReference type="InterPro" id="IPR007069">
    <property type="entry name" value="Transposase_32"/>
</dbReference>
<organism evidence="3 4">
    <name type="scientific">Nitrococcus mobilis Nb-231</name>
    <dbReference type="NCBI Taxonomy" id="314278"/>
    <lineage>
        <taxon>Bacteria</taxon>
        <taxon>Pseudomonadati</taxon>
        <taxon>Pseudomonadota</taxon>
        <taxon>Gammaproteobacteria</taxon>
        <taxon>Chromatiales</taxon>
        <taxon>Ectothiorhodospiraceae</taxon>
        <taxon>Nitrococcus</taxon>
    </lineage>
</organism>
<accession>A4BMP6</accession>
<gene>
    <name evidence="3" type="ORF">NB231_17228</name>
</gene>
<evidence type="ECO:0000313" key="4">
    <source>
        <dbReference type="Proteomes" id="UP000003374"/>
    </source>
</evidence>
<proteinExistence type="predicted"/>
<dbReference type="AlphaFoldDB" id="A4BMP6"/>
<dbReference type="GO" id="GO:0006313">
    <property type="term" value="P:DNA transposition"/>
    <property type="evidence" value="ECO:0007669"/>
    <property type="project" value="InterPro"/>
</dbReference>
<dbReference type="GO" id="GO:0003677">
    <property type="term" value="F:DNA binding"/>
    <property type="evidence" value="ECO:0007669"/>
    <property type="project" value="InterPro"/>
</dbReference>
<evidence type="ECO:0000313" key="3">
    <source>
        <dbReference type="EMBL" id="EAR23584.1"/>
    </source>
</evidence>
<reference evidence="3 4" key="1">
    <citation type="submission" date="2006-02" db="EMBL/GenBank/DDBJ databases">
        <authorList>
            <person name="Waterbury J."/>
            <person name="Ferriera S."/>
            <person name="Johnson J."/>
            <person name="Kravitz S."/>
            <person name="Halpern A."/>
            <person name="Remington K."/>
            <person name="Beeson K."/>
            <person name="Tran B."/>
            <person name="Rogers Y.-H."/>
            <person name="Friedman R."/>
            <person name="Venter J.C."/>
        </authorList>
    </citation>
    <scope>NUCLEOTIDE SEQUENCE [LARGE SCALE GENOMIC DNA]</scope>
    <source>
        <strain evidence="3 4">Nb-231</strain>
    </source>
</reference>